<name>A0A1M7RZE6_FERGO</name>
<gene>
    <name evidence="2" type="ORF">SAMN02745226_00355</name>
</gene>
<dbReference type="RefSeq" id="WP_072757672.1">
    <property type="nucleotide sequence ID" value="NZ_FRDJ01000001.1"/>
</dbReference>
<dbReference type="InterPro" id="IPR032604">
    <property type="entry name" value="DUF4897"/>
</dbReference>
<reference evidence="3" key="1">
    <citation type="submission" date="2016-12" db="EMBL/GenBank/DDBJ databases">
        <authorList>
            <person name="Varghese N."/>
            <person name="Submissions S."/>
        </authorList>
    </citation>
    <scope>NUCLEOTIDE SEQUENCE [LARGE SCALE GENOMIC DNA]</scope>
    <source>
        <strain evidence="3">DSM 13020</strain>
    </source>
</reference>
<keyword evidence="3" id="KW-1185">Reference proteome</keyword>
<evidence type="ECO:0000256" key="1">
    <source>
        <dbReference type="SAM" id="Phobius"/>
    </source>
</evidence>
<protein>
    <recommendedName>
        <fullName evidence="4">DUF4897 domain-containing protein</fullName>
    </recommendedName>
</protein>
<dbReference type="AlphaFoldDB" id="A0A1M7RZE6"/>
<feature type="transmembrane region" description="Helical" evidence="1">
    <location>
        <begin position="6"/>
        <end position="27"/>
    </location>
</feature>
<evidence type="ECO:0000313" key="2">
    <source>
        <dbReference type="EMBL" id="SHN51504.1"/>
    </source>
</evidence>
<keyword evidence="1" id="KW-1133">Transmembrane helix</keyword>
<dbReference type="STRING" id="1121883.SAMN02745226_00355"/>
<proteinExistence type="predicted"/>
<sequence length="190" mass="21714">MNSKSALYILIFVVVFFLIVDIVTLFMRGQNFTIEYYDSDIYVDYSPVATITTTSGLLFKTEKKKSEYIEAYKQTSAETFKKYFSEISKEIGKTIDVVDFKSQVNHKDDLLEIVEVVTLRGLVKENNSAYVLDMGNITMNQLQNSNLKVHLPEGAVLESVEPTPTKVLNSLILWKGQDIKFFPKIVFKRG</sequence>
<dbReference type="EMBL" id="FRDJ01000001">
    <property type="protein sequence ID" value="SHN51504.1"/>
    <property type="molecule type" value="Genomic_DNA"/>
</dbReference>
<organism evidence="2 3">
    <name type="scientific">Fervidobacterium gondwanense DSM 13020</name>
    <dbReference type="NCBI Taxonomy" id="1121883"/>
    <lineage>
        <taxon>Bacteria</taxon>
        <taxon>Thermotogati</taxon>
        <taxon>Thermotogota</taxon>
        <taxon>Thermotogae</taxon>
        <taxon>Thermotogales</taxon>
        <taxon>Fervidobacteriaceae</taxon>
        <taxon>Fervidobacterium</taxon>
    </lineage>
</organism>
<dbReference type="Pfam" id="PF16238">
    <property type="entry name" value="DUF4897"/>
    <property type="match status" value="1"/>
</dbReference>
<keyword evidence="1" id="KW-0472">Membrane</keyword>
<keyword evidence="1" id="KW-0812">Transmembrane</keyword>
<evidence type="ECO:0000313" key="3">
    <source>
        <dbReference type="Proteomes" id="UP000184207"/>
    </source>
</evidence>
<accession>A0A1M7RZE6</accession>
<evidence type="ECO:0008006" key="4">
    <source>
        <dbReference type="Google" id="ProtNLM"/>
    </source>
</evidence>
<dbReference type="Proteomes" id="UP000184207">
    <property type="component" value="Unassembled WGS sequence"/>
</dbReference>